<keyword evidence="3" id="KW-1185">Reference proteome</keyword>
<dbReference type="SUPFAM" id="SSF109755">
    <property type="entry name" value="PhoU-like"/>
    <property type="match status" value="1"/>
</dbReference>
<protein>
    <submittedName>
        <fullName evidence="2">PhoU family transcriptional regulator</fullName>
    </submittedName>
</protein>
<dbReference type="Proteomes" id="UP000185490">
    <property type="component" value="Chromosome"/>
</dbReference>
<dbReference type="InterPro" id="IPR038078">
    <property type="entry name" value="PhoU-like_sf"/>
</dbReference>
<dbReference type="EMBL" id="CP007389">
    <property type="protein sequence ID" value="APT74777.1"/>
    <property type="molecule type" value="Genomic_DNA"/>
</dbReference>
<accession>A0ABN4V415</accession>
<reference evidence="2 3" key="1">
    <citation type="submission" date="2014-02" db="EMBL/GenBank/DDBJ databases">
        <title>Diversity of Thermotogales isolates from hydrothermal vents.</title>
        <authorList>
            <person name="Haverkamp T.H.A."/>
            <person name="Lossouarn J."/>
            <person name="Geslin C."/>
            <person name="Nesbo C.L."/>
        </authorList>
    </citation>
    <scope>NUCLEOTIDE SEQUENCE [LARGE SCALE GENOMIC DNA]</scope>
    <source>
        <strain evidence="2 3">431</strain>
    </source>
</reference>
<dbReference type="Gene3D" id="1.20.58.220">
    <property type="entry name" value="Phosphate transport system protein phou homolog 2, domain 2"/>
    <property type="match status" value="1"/>
</dbReference>
<evidence type="ECO:0000313" key="3">
    <source>
        <dbReference type="Proteomes" id="UP000185490"/>
    </source>
</evidence>
<gene>
    <name evidence="2" type="ORF">BW47_10100</name>
</gene>
<proteinExistence type="inferred from homology"/>
<dbReference type="PANTHER" id="PTHR36536:SF3">
    <property type="entry name" value="UPF0111 PROTEIN HI_1603"/>
    <property type="match status" value="1"/>
</dbReference>
<dbReference type="InterPro" id="IPR018445">
    <property type="entry name" value="Put_Phosphate_transp_reg"/>
</dbReference>
<comment type="similarity">
    <text evidence="1">Belongs to the UPF0111 family.</text>
</comment>
<dbReference type="PANTHER" id="PTHR36536">
    <property type="entry name" value="UPF0111 PROTEIN HI_1603"/>
    <property type="match status" value="1"/>
</dbReference>
<organism evidence="2 3">
    <name type="scientific">Thermosipho melanesiensis</name>
    <dbReference type="NCBI Taxonomy" id="46541"/>
    <lineage>
        <taxon>Bacteria</taxon>
        <taxon>Thermotogati</taxon>
        <taxon>Thermotogota</taxon>
        <taxon>Thermotogae</taxon>
        <taxon>Thermotogales</taxon>
        <taxon>Fervidobacteriaceae</taxon>
        <taxon>Thermosipho</taxon>
    </lineage>
</organism>
<dbReference type="InterPro" id="IPR002727">
    <property type="entry name" value="DUF47"/>
</dbReference>
<name>A0ABN4V415_9BACT</name>
<dbReference type="Pfam" id="PF01865">
    <property type="entry name" value="PhoU_div"/>
    <property type="match status" value="1"/>
</dbReference>
<sequence length="223" mass="26170">MKRFIDRLFPEVSPTKLLSEHAQFCLNAGELVPKVLEDYFSGKDILEYSNQIDEFESSADEIKTKLREVYTKLRWSYFDRIDALEIVHNQDSIIDAVDDFVKIMTMNKVDNCPDEVVKRIKEMGDYIKEVIKYMKVTVDELRNVVESDFSPVEIEREDNLTFDVEKDESFTDKLGIEIGRLLYSYKNTMNGVDIIFLNNIVILMMKIADRAENVVERIRMIIR</sequence>
<evidence type="ECO:0000313" key="2">
    <source>
        <dbReference type="EMBL" id="APT74777.1"/>
    </source>
</evidence>
<dbReference type="RefSeq" id="WP_012058113.1">
    <property type="nucleotide sequence ID" value="NZ_CP007389.1"/>
</dbReference>
<evidence type="ECO:0000256" key="1">
    <source>
        <dbReference type="ARBA" id="ARBA00008591"/>
    </source>
</evidence>